<dbReference type="EMBL" id="LUTP01000055">
    <property type="protein sequence ID" value="OSN03453.1"/>
    <property type="molecule type" value="Genomic_DNA"/>
</dbReference>
<dbReference type="OrthoDB" id="9764808at2"/>
<dbReference type="RefSeq" id="WP_094110182.1">
    <property type="nucleotide sequence ID" value="NZ_LUTP01000055.1"/>
</dbReference>
<dbReference type="Proteomes" id="UP000194020">
    <property type="component" value="Unassembled WGS sequence"/>
</dbReference>
<name>A0A1X3RNT3_9GAMM</name>
<dbReference type="Gene3D" id="2.40.10.220">
    <property type="entry name" value="predicted glycosyltransferase like domains"/>
    <property type="match status" value="1"/>
</dbReference>
<organism evidence="2 3">
    <name type="scientific">Lonsdalea iberica</name>
    <dbReference type="NCBI Taxonomy" id="1082703"/>
    <lineage>
        <taxon>Bacteria</taxon>
        <taxon>Pseudomonadati</taxon>
        <taxon>Pseudomonadota</taxon>
        <taxon>Gammaproteobacteria</taxon>
        <taxon>Enterobacterales</taxon>
        <taxon>Pectobacteriaceae</taxon>
        <taxon>Lonsdalea</taxon>
    </lineage>
</organism>
<sequence length="574" mass="63911">MAQNINPSARVISSLVQHKHSLSLYAKEMVFSVSAKIIDLKPANGRMVLEMEYPMINFEKYLMTDAITIDLEALKGPHSVERETYSLSNIRAKMIKTPKMQYHLECQLPESVFINESRGAIRVPFILGMSGRASIEVYPHEARVAGHLRDLSVGGCMVDVDLSDCIAMSINQSLPEIRLEFPNGEIFWAEGNVRHIRPFGTYGHAAVGIQFINLSAPQTEALYRYVNEAERDAIFRTGISDKVEHPSPLFIPGIVEKMVLQRESQEREKLSRQPAVERDVMNIVHQLQIGLMYIKIRDVFPAEIFYGCADILINWVKQDRKAFLHALAFLRDEPDWVRMAIKVAGQLADILLLRNPFDHQVREAVLGALLHTLGKPLLVSVELPSLKATMTPPQKEVLKGHVTTLCAKLDTLSWEPSPLCGDVIKNANERLDGSGYPAGKTGAQLSGLVRLVSVIKAVNKAIHRRNGIPARNPLVAYRHINECGDAYDKALLVEYIRVHGPNPIGTLAKYNGGFLAWIMDVNGRGDPIKVNIVKNLRFLESNINSVVSGSDLAQLGKLEGIVDPADYGIEVLKI</sequence>
<reference evidence="2 3" key="1">
    <citation type="submission" date="2016-02" db="EMBL/GenBank/DDBJ databases">
        <title>Species-wide whole genome sequencing reveals diversity, host range in Lonsdalea quercina.</title>
        <authorList>
            <person name="Li Y."/>
        </authorList>
    </citation>
    <scope>NUCLEOTIDE SEQUENCE [LARGE SCALE GENOMIC DNA]</scope>
    <source>
        <strain evidence="2 3">LMG 26264</strain>
    </source>
</reference>
<dbReference type="CDD" id="cd00077">
    <property type="entry name" value="HDc"/>
    <property type="match status" value="1"/>
</dbReference>
<dbReference type="InterPro" id="IPR009875">
    <property type="entry name" value="PilZ_domain"/>
</dbReference>
<evidence type="ECO:0000313" key="2">
    <source>
        <dbReference type="EMBL" id="OSN03453.1"/>
    </source>
</evidence>
<keyword evidence="2" id="KW-0378">Hydrolase</keyword>
<dbReference type="GO" id="GO:0035438">
    <property type="term" value="F:cyclic-di-GMP binding"/>
    <property type="evidence" value="ECO:0007669"/>
    <property type="project" value="InterPro"/>
</dbReference>
<evidence type="ECO:0000313" key="3">
    <source>
        <dbReference type="Proteomes" id="UP000194020"/>
    </source>
</evidence>
<feature type="domain" description="PilZ" evidence="1">
    <location>
        <begin position="133"/>
        <end position="227"/>
    </location>
</feature>
<dbReference type="Gene3D" id="1.10.3210.10">
    <property type="entry name" value="Hypothetical protein af1432"/>
    <property type="match status" value="1"/>
</dbReference>
<proteinExistence type="predicted"/>
<dbReference type="InterPro" id="IPR003607">
    <property type="entry name" value="HD/PDEase_dom"/>
</dbReference>
<dbReference type="Pfam" id="PF07238">
    <property type="entry name" value="PilZ"/>
    <property type="match status" value="1"/>
</dbReference>
<evidence type="ECO:0000259" key="1">
    <source>
        <dbReference type="Pfam" id="PF07238"/>
    </source>
</evidence>
<comment type="caution">
    <text evidence="2">The sequence shown here is derived from an EMBL/GenBank/DDBJ whole genome shotgun (WGS) entry which is preliminary data.</text>
</comment>
<dbReference type="SUPFAM" id="SSF141371">
    <property type="entry name" value="PilZ domain-like"/>
    <property type="match status" value="1"/>
</dbReference>
<protein>
    <submittedName>
        <fullName evidence="2">Metal-dependent phosphohydrolase</fullName>
    </submittedName>
</protein>
<gene>
    <name evidence="2" type="ORF">AU511_14880</name>
</gene>
<dbReference type="AlphaFoldDB" id="A0A1X3RNT3"/>
<accession>A0A1X3RNT3</accession>
<dbReference type="GO" id="GO:0016787">
    <property type="term" value="F:hydrolase activity"/>
    <property type="evidence" value="ECO:0007669"/>
    <property type="project" value="UniProtKB-KW"/>
</dbReference>